<evidence type="ECO:0000313" key="14">
    <source>
        <dbReference type="Proteomes" id="UP001209570"/>
    </source>
</evidence>
<dbReference type="Pfam" id="PF01187">
    <property type="entry name" value="MIF"/>
    <property type="match status" value="2"/>
</dbReference>
<evidence type="ECO:0000256" key="9">
    <source>
        <dbReference type="ARBA" id="ARBA00039086"/>
    </source>
</evidence>
<evidence type="ECO:0000256" key="8">
    <source>
        <dbReference type="ARBA" id="ARBA00038932"/>
    </source>
</evidence>
<evidence type="ECO:0000256" key="12">
    <source>
        <dbReference type="ARBA" id="ARBA00042730"/>
    </source>
</evidence>
<dbReference type="EMBL" id="JAKCXM010000386">
    <property type="protein sequence ID" value="KAJ0394760.1"/>
    <property type="molecule type" value="Genomic_DNA"/>
</dbReference>
<keyword evidence="3" id="KW-0202">Cytokine</keyword>
<dbReference type="InterPro" id="IPR001398">
    <property type="entry name" value="Macrophage_inhib_fac"/>
</dbReference>
<comment type="similarity">
    <text evidence="2">Belongs to the MIF family.</text>
</comment>
<comment type="subcellular location">
    <subcellularLocation>
        <location evidence="1">Secreted</location>
    </subcellularLocation>
</comment>
<comment type="caution">
    <text evidence="13">The sequence shown here is derived from an EMBL/GenBank/DDBJ whole genome shotgun (WGS) entry which is preliminary data.</text>
</comment>
<dbReference type="PROSITE" id="PS01158">
    <property type="entry name" value="MIF"/>
    <property type="match status" value="1"/>
</dbReference>
<dbReference type="AlphaFoldDB" id="A0AAD5LDZ2"/>
<name>A0AAD5LDZ2_PYTIN</name>
<evidence type="ECO:0000256" key="3">
    <source>
        <dbReference type="ARBA" id="ARBA00022514"/>
    </source>
</evidence>
<dbReference type="GO" id="GO:0005125">
    <property type="term" value="F:cytokine activity"/>
    <property type="evidence" value="ECO:0007669"/>
    <property type="project" value="UniProtKB-KW"/>
</dbReference>
<organism evidence="13 14">
    <name type="scientific">Pythium insidiosum</name>
    <name type="common">Pythiosis disease agent</name>
    <dbReference type="NCBI Taxonomy" id="114742"/>
    <lineage>
        <taxon>Eukaryota</taxon>
        <taxon>Sar</taxon>
        <taxon>Stramenopiles</taxon>
        <taxon>Oomycota</taxon>
        <taxon>Peronosporomycetes</taxon>
        <taxon>Pythiales</taxon>
        <taxon>Pythiaceae</taxon>
        <taxon>Pythium</taxon>
    </lineage>
</organism>
<evidence type="ECO:0000256" key="4">
    <source>
        <dbReference type="ARBA" id="ARBA00022525"/>
    </source>
</evidence>
<comment type="catalytic activity">
    <reaction evidence="6">
        <text>3-phenylpyruvate = enol-phenylpyruvate</text>
        <dbReference type="Rhea" id="RHEA:17097"/>
        <dbReference type="ChEBI" id="CHEBI:16815"/>
        <dbReference type="ChEBI" id="CHEBI:18005"/>
        <dbReference type="EC" id="5.3.2.1"/>
    </reaction>
</comment>
<dbReference type="PANTHER" id="PTHR11954">
    <property type="entry name" value="D-DOPACHROME DECARBOXYLASE"/>
    <property type="match status" value="1"/>
</dbReference>
<keyword evidence="5" id="KW-0413">Isomerase</keyword>
<dbReference type="Proteomes" id="UP001209570">
    <property type="component" value="Unassembled WGS sequence"/>
</dbReference>
<dbReference type="InterPro" id="IPR014347">
    <property type="entry name" value="Tautomerase/MIF_sf"/>
</dbReference>
<evidence type="ECO:0000256" key="10">
    <source>
        <dbReference type="ARBA" id="ARBA00041631"/>
    </source>
</evidence>
<evidence type="ECO:0000256" key="7">
    <source>
        <dbReference type="ARBA" id="ARBA00036823"/>
    </source>
</evidence>
<dbReference type="Gene3D" id="3.30.429.10">
    <property type="entry name" value="Macrophage Migration Inhibitory Factor"/>
    <property type="match status" value="2"/>
</dbReference>
<dbReference type="GO" id="GO:0004167">
    <property type="term" value="F:dopachrome isomerase activity"/>
    <property type="evidence" value="ECO:0007669"/>
    <property type="project" value="UniProtKB-EC"/>
</dbReference>
<evidence type="ECO:0000256" key="6">
    <source>
        <dbReference type="ARBA" id="ARBA00036735"/>
    </source>
</evidence>
<reference evidence="13" key="1">
    <citation type="submission" date="2021-12" db="EMBL/GenBank/DDBJ databases">
        <title>Prjna785345.</title>
        <authorList>
            <person name="Rujirawat T."/>
            <person name="Krajaejun T."/>
        </authorList>
    </citation>
    <scope>NUCLEOTIDE SEQUENCE</scope>
    <source>
        <strain evidence="13">Pi057C3</strain>
    </source>
</reference>
<keyword evidence="4" id="KW-0964">Secreted</keyword>
<protein>
    <recommendedName>
        <fullName evidence="12">L-dopachrome isomerase</fullName>
        <ecNumber evidence="9">5.3.2.1</ecNumber>
        <ecNumber evidence="8">5.3.3.12</ecNumber>
    </recommendedName>
    <alternativeName>
        <fullName evidence="10">L-dopachrome tautomerase</fullName>
    </alternativeName>
    <alternativeName>
        <fullName evidence="11">Phenylpyruvate tautomerase</fullName>
    </alternativeName>
</protein>
<dbReference type="InterPro" id="IPR019829">
    <property type="entry name" value="Macrophage_inhib_fac_CS"/>
</dbReference>
<evidence type="ECO:0000313" key="13">
    <source>
        <dbReference type="EMBL" id="KAJ0394760.1"/>
    </source>
</evidence>
<dbReference type="SUPFAM" id="SSF55331">
    <property type="entry name" value="Tautomerase/MIF"/>
    <property type="match status" value="2"/>
</dbReference>
<dbReference type="EC" id="5.3.2.1" evidence="9"/>
<sequence length="186" mass="19852">MPYVVVTSNVAATSIDVQATLRAISSATSKALGKPETYVMVQLDLDKTMMFEATTDPCAMIAVRSIGNIGIASNSKTCEALTAVVSEALGVPARRVFMNFDDVERANWGMGGITLPTHKILNMPFVKVSTNVARASVNADSTLKALSKSLSEALDRPEPYVMVQLELDQDMLMAGSTEVCVSCVNV</sequence>
<keyword evidence="14" id="KW-1185">Reference proteome</keyword>
<dbReference type="GO" id="GO:0050178">
    <property type="term" value="F:phenylpyruvate tautomerase activity"/>
    <property type="evidence" value="ECO:0007669"/>
    <property type="project" value="UniProtKB-EC"/>
</dbReference>
<evidence type="ECO:0000256" key="2">
    <source>
        <dbReference type="ARBA" id="ARBA00005851"/>
    </source>
</evidence>
<comment type="catalytic activity">
    <reaction evidence="7">
        <text>L-dopachrome = 5,6-dihydroxyindole-2-carboxylate</text>
        <dbReference type="Rhea" id="RHEA:13041"/>
        <dbReference type="ChEBI" id="CHEBI:16875"/>
        <dbReference type="ChEBI" id="CHEBI:57509"/>
        <dbReference type="EC" id="5.3.3.12"/>
    </reaction>
</comment>
<dbReference type="PANTHER" id="PTHR11954:SF6">
    <property type="entry name" value="MACROPHAGE MIGRATION INHIBITORY FACTOR"/>
    <property type="match status" value="1"/>
</dbReference>
<evidence type="ECO:0000256" key="11">
    <source>
        <dbReference type="ARBA" id="ARBA00041912"/>
    </source>
</evidence>
<evidence type="ECO:0000256" key="5">
    <source>
        <dbReference type="ARBA" id="ARBA00023235"/>
    </source>
</evidence>
<accession>A0AAD5LDZ2</accession>
<dbReference type="EC" id="5.3.3.12" evidence="8"/>
<dbReference type="GO" id="GO:0005615">
    <property type="term" value="C:extracellular space"/>
    <property type="evidence" value="ECO:0007669"/>
    <property type="project" value="UniProtKB-KW"/>
</dbReference>
<gene>
    <name evidence="13" type="ORF">P43SY_000334</name>
</gene>
<evidence type="ECO:0000256" key="1">
    <source>
        <dbReference type="ARBA" id="ARBA00004613"/>
    </source>
</evidence>
<proteinExistence type="inferred from homology"/>